<evidence type="ECO:0000256" key="3">
    <source>
        <dbReference type="ARBA" id="ARBA00004496"/>
    </source>
</evidence>
<dbReference type="OrthoDB" id="6127067at2759"/>
<dbReference type="InterPro" id="IPR024096">
    <property type="entry name" value="NO_sig/Golgi_transp_ligand-bd"/>
</dbReference>
<dbReference type="EMBL" id="CAJFDH010000004">
    <property type="protein sequence ID" value="CAD5219186.1"/>
    <property type="molecule type" value="Genomic_DNA"/>
</dbReference>
<protein>
    <recommendedName>
        <fullName evidence="4">guanylate cyclase</fullName>
        <ecNumber evidence="4">4.6.1.2</ecNumber>
    </recommendedName>
</protein>
<evidence type="ECO:0000256" key="5">
    <source>
        <dbReference type="ARBA" id="ARBA00022490"/>
    </source>
</evidence>
<keyword evidence="5" id="KW-0963">Cytoplasm</keyword>
<dbReference type="InterPro" id="IPR042463">
    <property type="entry name" value="HNOB_dom_associated_sf"/>
</dbReference>
<dbReference type="Proteomes" id="UP000614601">
    <property type="component" value="Unassembled WGS sequence"/>
</dbReference>
<evidence type="ECO:0000256" key="9">
    <source>
        <dbReference type="ARBA" id="ARBA00023054"/>
    </source>
</evidence>
<reference evidence="15" key="1">
    <citation type="submission" date="2020-09" db="EMBL/GenBank/DDBJ databases">
        <authorList>
            <person name="Kikuchi T."/>
        </authorList>
    </citation>
    <scope>NUCLEOTIDE SEQUENCE</scope>
    <source>
        <strain evidence="15">SH1</strain>
    </source>
</reference>
<keyword evidence="16" id="KW-1185">Reference proteome</keyword>
<dbReference type="PANTHER" id="PTHR45655:SF1">
    <property type="entry name" value="SOLUBLE GUANYLATE CYCLASE GCY-37"/>
    <property type="match status" value="1"/>
</dbReference>
<comment type="cofactor">
    <cofactor evidence="2">
        <name>heme</name>
        <dbReference type="ChEBI" id="CHEBI:30413"/>
    </cofactor>
</comment>
<dbReference type="GO" id="GO:0019934">
    <property type="term" value="P:cGMP-mediated signaling"/>
    <property type="evidence" value="ECO:0007669"/>
    <property type="project" value="TreeGrafter"/>
</dbReference>
<dbReference type="GO" id="GO:0070482">
    <property type="term" value="P:response to oxygen levels"/>
    <property type="evidence" value="ECO:0007669"/>
    <property type="project" value="TreeGrafter"/>
</dbReference>
<comment type="catalytic activity">
    <reaction evidence="1">
        <text>GTP = 3',5'-cyclic GMP + diphosphate</text>
        <dbReference type="Rhea" id="RHEA:13665"/>
        <dbReference type="ChEBI" id="CHEBI:33019"/>
        <dbReference type="ChEBI" id="CHEBI:37565"/>
        <dbReference type="ChEBI" id="CHEBI:57746"/>
        <dbReference type="EC" id="4.6.1.2"/>
    </reaction>
</comment>
<dbReference type="Proteomes" id="UP000783686">
    <property type="component" value="Unassembled WGS sequence"/>
</dbReference>
<accession>A0A811KTP5</accession>
<keyword evidence="9 13" id="KW-0175">Coiled coil</keyword>
<comment type="caution">
    <text evidence="15">The sequence shown here is derived from an EMBL/GenBank/DDBJ whole genome shotgun (WGS) entry which is preliminary data.</text>
</comment>
<dbReference type="Gene3D" id="6.10.250.780">
    <property type="match status" value="1"/>
</dbReference>
<dbReference type="InterPro" id="IPR029787">
    <property type="entry name" value="Nucleotide_cyclase"/>
</dbReference>
<dbReference type="Gene3D" id="3.30.70.1230">
    <property type="entry name" value="Nucleotide cyclase"/>
    <property type="match status" value="1"/>
</dbReference>
<dbReference type="InterPro" id="IPR001054">
    <property type="entry name" value="A/G_cyclase"/>
</dbReference>
<dbReference type="GO" id="GO:0004383">
    <property type="term" value="F:guanylate cyclase activity"/>
    <property type="evidence" value="ECO:0007669"/>
    <property type="project" value="UniProtKB-EC"/>
</dbReference>
<dbReference type="SUPFAM" id="SSF55073">
    <property type="entry name" value="Nucleotide cyclase"/>
    <property type="match status" value="1"/>
</dbReference>
<dbReference type="GO" id="GO:0020037">
    <property type="term" value="F:heme binding"/>
    <property type="evidence" value="ECO:0007669"/>
    <property type="project" value="InterPro"/>
</dbReference>
<organism evidence="15 16">
    <name type="scientific">Bursaphelenchus okinawaensis</name>
    <dbReference type="NCBI Taxonomy" id="465554"/>
    <lineage>
        <taxon>Eukaryota</taxon>
        <taxon>Metazoa</taxon>
        <taxon>Ecdysozoa</taxon>
        <taxon>Nematoda</taxon>
        <taxon>Chromadorea</taxon>
        <taxon>Rhabditida</taxon>
        <taxon>Tylenchina</taxon>
        <taxon>Tylenchomorpha</taxon>
        <taxon>Aphelenchoidea</taxon>
        <taxon>Aphelenchoididae</taxon>
        <taxon>Bursaphelenchus</taxon>
    </lineage>
</organism>
<evidence type="ECO:0000256" key="1">
    <source>
        <dbReference type="ARBA" id="ARBA00001436"/>
    </source>
</evidence>
<evidence type="ECO:0000256" key="2">
    <source>
        <dbReference type="ARBA" id="ARBA00001971"/>
    </source>
</evidence>
<dbReference type="AlphaFoldDB" id="A0A811KTP5"/>
<dbReference type="GO" id="GO:0008074">
    <property type="term" value="C:guanylate cyclase complex, soluble"/>
    <property type="evidence" value="ECO:0007669"/>
    <property type="project" value="TreeGrafter"/>
</dbReference>
<evidence type="ECO:0000256" key="4">
    <source>
        <dbReference type="ARBA" id="ARBA00012202"/>
    </source>
</evidence>
<evidence type="ECO:0000256" key="8">
    <source>
        <dbReference type="ARBA" id="ARBA00023004"/>
    </source>
</evidence>
<dbReference type="EC" id="4.6.1.2" evidence="4"/>
<dbReference type="InterPro" id="IPR011645">
    <property type="entry name" value="HNOB_dom_associated"/>
</dbReference>
<dbReference type="Gene3D" id="3.90.1520.10">
    <property type="entry name" value="H-NOX domain"/>
    <property type="match status" value="1"/>
</dbReference>
<keyword evidence="6" id="KW-0349">Heme</keyword>
<keyword evidence="11" id="KW-0456">Lyase</keyword>
<feature type="coiled-coil region" evidence="13">
    <location>
        <begin position="358"/>
        <end position="388"/>
    </location>
</feature>
<dbReference type="Pfam" id="PF07701">
    <property type="entry name" value="HNOBA"/>
    <property type="match status" value="1"/>
</dbReference>
<evidence type="ECO:0000256" key="6">
    <source>
        <dbReference type="ARBA" id="ARBA00022617"/>
    </source>
</evidence>
<keyword evidence="7" id="KW-0547">Nucleotide-binding</keyword>
<gene>
    <name evidence="15" type="ORF">BOKJ2_LOCUS8318</name>
</gene>
<comment type="subcellular location">
    <subcellularLocation>
        <location evidence="3">Cytoplasm</location>
    </subcellularLocation>
</comment>
<dbReference type="EMBL" id="CAJFCW020000004">
    <property type="protein sequence ID" value="CAG9112373.1"/>
    <property type="molecule type" value="Genomic_DNA"/>
</dbReference>
<evidence type="ECO:0000256" key="12">
    <source>
        <dbReference type="ARBA" id="ARBA00023293"/>
    </source>
</evidence>
<keyword evidence="10" id="KW-0342">GTP-binding</keyword>
<dbReference type="CDD" id="cd07302">
    <property type="entry name" value="CHD"/>
    <property type="match status" value="1"/>
</dbReference>
<dbReference type="PROSITE" id="PS50125">
    <property type="entry name" value="GUANYLATE_CYCLASE_2"/>
    <property type="match status" value="1"/>
</dbReference>
<dbReference type="Pfam" id="PF07700">
    <property type="entry name" value="HNOB"/>
    <property type="match status" value="1"/>
</dbReference>
<feature type="domain" description="Guanylate cyclase" evidence="14">
    <location>
        <begin position="420"/>
        <end position="548"/>
    </location>
</feature>
<evidence type="ECO:0000313" key="16">
    <source>
        <dbReference type="Proteomes" id="UP000614601"/>
    </source>
</evidence>
<evidence type="ECO:0000256" key="13">
    <source>
        <dbReference type="SAM" id="Coils"/>
    </source>
</evidence>
<keyword evidence="6" id="KW-0479">Metal-binding</keyword>
<keyword evidence="8" id="KW-0408">Iron</keyword>
<dbReference type="InterPro" id="IPR011644">
    <property type="entry name" value="Heme_NO-bd"/>
</dbReference>
<evidence type="ECO:0000256" key="10">
    <source>
        <dbReference type="ARBA" id="ARBA00023134"/>
    </source>
</evidence>
<evidence type="ECO:0000259" key="14">
    <source>
        <dbReference type="PROSITE" id="PS50125"/>
    </source>
</evidence>
<evidence type="ECO:0000313" key="15">
    <source>
        <dbReference type="EMBL" id="CAD5219186.1"/>
    </source>
</evidence>
<dbReference type="GO" id="GO:0005525">
    <property type="term" value="F:GTP binding"/>
    <property type="evidence" value="ECO:0007669"/>
    <property type="project" value="UniProtKB-KW"/>
</dbReference>
<proteinExistence type="predicted"/>
<name>A0A811KTP5_9BILA</name>
<sequence length="670" mass="76080">MLGYIHLCVQEMVIKERGAASYVELLKKAGIEDDIVWKAKQVYPDELTFRLFHALATILRLSPEHGMEKFGEWMLEYTINNQWDTLLKCLADNLHEFLDNLSPMHYFIDNVAFQHDLQGPSFRCEANSDGSLKLHYYSERKAMFPMVKGLLKRAAQLLFNLEVTVVVVERLQEKKANVITEHVIFNINSDVSLVKPVSPALLVLSKRPKDLRSTISITDLCNLYPFHMCFTKQMILEHCGQFIFKEFNLANKRMVKLSDLFTLTSPEDLSLSFKNILNYLNTPFIFKAKQTLSRNKAQAKPLIIKGQMMTVGTNGEYMLFMGSPFFSTIGELAESNMFISDYPRHDTTRDLIMLNQTRLSQQEINRKLEDQAENLRNMAAELDEKRRRTDHLLFECLPPTVAEQLRQNHHIEPQVFSEASCLQCDLPHFDLIMQNIEPTDLVDLINNVFYKYEVLIDLHGCVKVLSMMDSYFTVAGAPVPQDDHVDRILNLALGMVSGASTIIVPRFNQPVLIRVGVHSGPVVGGIMGITKIRYAVLSETVNISKRLAQYSSPGKILVTNAAKTAASKSKRNKFVFSPNSYFQIGGNQATLTYFLEKNTAKSTRELTGNTEEAKEHASVEEVAKAWEQLQKSDLNPAKRRAWRMGRLRLDQSVDSGISRSSTCSAVCSIQ</sequence>
<keyword evidence="12" id="KW-0141">cGMP biosynthesis</keyword>
<dbReference type="PANTHER" id="PTHR45655">
    <property type="entry name" value="GUANYLATE CYCLASE SOLUBLE SUBUNIT BETA-2"/>
    <property type="match status" value="1"/>
</dbReference>
<evidence type="ECO:0000256" key="7">
    <source>
        <dbReference type="ARBA" id="ARBA00022741"/>
    </source>
</evidence>
<evidence type="ECO:0000256" key="11">
    <source>
        <dbReference type="ARBA" id="ARBA00023239"/>
    </source>
</evidence>
<dbReference type="Pfam" id="PF00211">
    <property type="entry name" value="Guanylate_cyc"/>
    <property type="match status" value="1"/>
</dbReference>
<dbReference type="SUPFAM" id="SSF111126">
    <property type="entry name" value="Ligand-binding domain in the NO signalling and Golgi transport"/>
    <property type="match status" value="1"/>
</dbReference>
<dbReference type="Gene3D" id="3.30.450.260">
    <property type="entry name" value="Haem NO binding associated domain"/>
    <property type="match status" value="1"/>
</dbReference>
<dbReference type="SMART" id="SM00044">
    <property type="entry name" value="CYCc"/>
    <property type="match status" value="1"/>
</dbReference>
<dbReference type="InterPro" id="IPR038158">
    <property type="entry name" value="H-NOX_domain_sf"/>
</dbReference>